<evidence type="ECO:0000313" key="4">
    <source>
        <dbReference type="Proteomes" id="UP000070544"/>
    </source>
</evidence>
<dbReference type="SMART" id="SM00046">
    <property type="entry name" value="DAGKc"/>
    <property type="match status" value="1"/>
</dbReference>
<feature type="compositionally biased region" description="Low complexity" evidence="1">
    <location>
        <begin position="648"/>
        <end position="681"/>
    </location>
</feature>
<dbReference type="GO" id="GO:0001727">
    <property type="term" value="F:lipid kinase activity"/>
    <property type="evidence" value="ECO:0007669"/>
    <property type="project" value="UniProtKB-ARBA"/>
</dbReference>
<dbReference type="GO" id="GO:0046512">
    <property type="term" value="P:sphingosine biosynthetic process"/>
    <property type="evidence" value="ECO:0007669"/>
    <property type="project" value="TreeGrafter"/>
</dbReference>
<feature type="region of interest" description="Disordered" evidence="1">
    <location>
        <begin position="629"/>
        <end position="701"/>
    </location>
</feature>
<dbReference type="InterPro" id="IPR050187">
    <property type="entry name" value="Lipid_Phosphate_FormReg"/>
</dbReference>
<dbReference type="GO" id="GO:0016020">
    <property type="term" value="C:membrane"/>
    <property type="evidence" value="ECO:0007669"/>
    <property type="project" value="TreeGrafter"/>
</dbReference>
<name>A0A139APX8_GONPJ</name>
<dbReference type="Proteomes" id="UP000070544">
    <property type="component" value="Unassembled WGS sequence"/>
</dbReference>
<sequence length="701" mass="76262">MEPSAGEPRLEAHTEFFPNAIVSGNVEFLGCGFSDPQSKELLQQHFALFPVKKVAAPGKLARQGTSSGSIRLPGGYQSGSRVSLGGAGHDGSGIVHLACSDENIMFRAIQTVEARFTPPPPPVHIPTFTVYAITLANPDWLDVATKASTLAYPATDTPKRLTRILEGSQVPGDFRGTDVFFIHTLNLTDADNQKQPAVNYLAFRAPSPDEAFQWVQDLQDIVEVGERRDPSKRPGVDKSRRALLLLNPFGGRKKASKIYETYVRPMMSLAGYYLDVRSTEYPRHASEIIQSLPDITNYSRLLTVSGDGLFHEMINGLLNRPDRDTPYTVIGHDGYEAEITPREVPVGIVPAGTGNALSKNIDAVPLEWAVLSVIRGRTNPLDVISVTQKLRSGDKRVFSHLGLYLGLVADIDIESERYRNLGQLRSTMSALTHIMSPRVYRIKLYTYHGTTRATRPSGGDPLAPKFGDVTIEQLESGTAQGWSKEPVDEITYFMALNQPWVDTNTYCAPAARLSDGLITINYTGQRSAKALLTAFLDAENGGMVTKPWMAEERVVAYALVPEGAEGQGEENIDEYKKDLIRGRVKGALDVDGELAPFAPVIAESFPAVLNLIVAPWFREGVWGAKVAPWRKGRKGNPNSDGPAVAGMVRRASTARRASTVARKQSRKAGGALAAARAAAEAVEGRKKGGRKEDSESNGGAR</sequence>
<dbReference type="PROSITE" id="PS50146">
    <property type="entry name" value="DAGK"/>
    <property type="match status" value="1"/>
</dbReference>
<dbReference type="GO" id="GO:0005737">
    <property type="term" value="C:cytoplasm"/>
    <property type="evidence" value="ECO:0007669"/>
    <property type="project" value="TreeGrafter"/>
</dbReference>
<dbReference type="PANTHER" id="PTHR12358:SF31">
    <property type="entry name" value="ACYLGLYCEROL KINASE, MITOCHONDRIAL"/>
    <property type="match status" value="1"/>
</dbReference>
<reference evidence="3 4" key="1">
    <citation type="journal article" date="2015" name="Genome Biol. Evol.">
        <title>Phylogenomic analyses indicate that early fungi evolved digesting cell walls of algal ancestors of land plants.</title>
        <authorList>
            <person name="Chang Y."/>
            <person name="Wang S."/>
            <person name="Sekimoto S."/>
            <person name="Aerts A.L."/>
            <person name="Choi C."/>
            <person name="Clum A."/>
            <person name="LaButti K.M."/>
            <person name="Lindquist E.A."/>
            <person name="Yee Ngan C."/>
            <person name="Ohm R.A."/>
            <person name="Salamov A.A."/>
            <person name="Grigoriev I.V."/>
            <person name="Spatafora J.W."/>
            <person name="Berbee M.L."/>
        </authorList>
    </citation>
    <scope>NUCLEOTIDE SEQUENCE [LARGE SCALE GENOMIC DNA]</scope>
    <source>
        <strain evidence="3 4">JEL478</strain>
    </source>
</reference>
<dbReference type="AlphaFoldDB" id="A0A139APX8"/>
<evidence type="ECO:0000256" key="1">
    <source>
        <dbReference type="SAM" id="MobiDB-lite"/>
    </source>
</evidence>
<dbReference type="OrthoDB" id="3853857at2759"/>
<dbReference type="Gene3D" id="2.60.200.40">
    <property type="match status" value="1"/>
</dbReference>
<dbReference type="InterPro" id="IPR016064">
    <property type="entry name" value="NAD/diacylglycerol_kinase_sf"/>
</dbReference>
<keyword evidence="4" id="KW-1185">Reference proteome</keyword>
<dbReference type="STRING" id="1344416.A0A139APX8"/>
<protein>
    <recommendedName>
        <fullName evidence="2">DAGKc domain-containing protein</fullName>
    </recommendedName>
</protein>
<dbReference type="GO" id="GO:0016773">
    <property type="term" value="F:phosphotransferase activity, alcohol group as acceptor"/>
    <property type="evidence" value="ECO:0007669"/>
    <property type="project" value="UniProtKB-ARBA"/>
</dbReference>
<evidence type="ECO:0000313" key="3">
    <source>
        <dbReference type="EMBL" id="KXS18807.1"/>
    </source>
</evidence>
<accession>A0A139APX8</accession>
<dbReference type="EMBL" id="KQ965740">
    <property type="protein sequence ID" value="KXS18807.1"/>
    <property type="molecule type" value="Genomic_DNA"/>
</dbReference>
<dbReference type="Gene3D" id="3.40.50.10330">
    <property type="entry name" value="Probable inorganic polyphosphate/atp-NAD kinase, domain 1"/>
    <property type="match status" value="1"/>
</dbReference>
<organism evidence="3 4">
    <name type="scientific">Gonapodya prolifera (strain JEL478)</name>
    <name type="common">Monoblepharis prolifera</name>
    <dbReference type="NCBI Taxonomy" id="1344416"/>
    <lineage>
        <taxon>Eukaryota</taxon>
        <taxon>Fungi</taxon>
        <taxon>Fungi incertae sedis</taxon>
        <taxon>Chytridiomycota</taxon>
        <taxon>Chytridiomycota incertae sedis</taxon>
        <taxon>Monoblepharidomycetes</taxon>
        <taxon>Monoblepharidales</taxon>
        <taxon>Gonapodyaceae</taxon>
        <taxon>Gonapodya</taxon>
    </lineage>
</organism>
<dbReference type="PANTHER" id="PTHR12358">
    <property type="entry name" value="SPHINGOSINE KINASE"/>
    <property type="match status" value="1"/>
</dbReference>
<dbReference type="SUPFAM" id="SSF111331">
    <property type="entry name" value="NAD kinase/diacylglycerol kinase-like"/>
    <property type="match status" value="1"/>
</dbReference>
<proteinExistence type="predicted"/>
<evidence type="ECO:0000259" key="2">
    <source>
        <dbReference type="PROSITE" id="PS50146"/>
    </source>
</evidence>
<feature type="domain" description="DAGKc" evidence="2">
    <location>
        <begin position="237"/>
        <end position="390"/>
    </location>
</feature>
<dbReference type="InterPro" id="IPR001206">
    <property type="entry name" value="Diacylglycerol_kinase_cat_dom"/>
</dbReference>
<feature type="compositionally biased region" description="Basic and acidic residues" evidence="1">
    <location>
        <begin position="682"/>
        <end position="694"/>
    </location>
</feature>
<gene>
    <name evidence="3" type="ORF">M427DRAFT_152809</name>
</gene>
<dbReference type="Pfam" id="PF00781">
    <property type="entry name" value="DAGK_cat"/>
    <property type="match status" value="1"/>
</dbReference>
<dbReference type="InterPro" id="IPR017438">
    <property type="entry name" value="ATP-NAD_kinase_N"/>
</dbReference>